<accession>A0A4D6M707</accession>
<evidence type="ECO:0000313" key="1">
    <source>
        <dbReference type="EMBL" id="QCD95936.1"/>
    </source>
</evidence>
<proteinExistence type="predicted"/>
<keyword evidence="2" id="KW-1185">Reference proteome</keyword>
<reference evidence="1 2" key="1">
    <citation type="submission" date="2019-04" db="EMBL/GenBank/DDBJ databases">
        <title>An improved genome assembly and genetic linkage map for asparagus bean, Vigna unguiculata ssp. sesquipedialis.</title>
        <authorList>
            <person name="Xia Q."/>
            <person name="Zhang R."/>
            <person name="Dong Y."/>
        </authorList>
    </citation>
    <scope>NUCLEOTIDE SEQUENCE [LARGE SCALE GENOMIC DNA]</scope>
    <source>
        <tissue evidence="1">Leaf</tissue>
    </source>
</reference>
<dbReference type="AlphaFoldDB" id="A0A4D6M707"/>
<dbReference type="Proteomes" id="UP000501690">
    <property type="component" value="Linkage Group LG6"/>
</dbReference>
<organism evidence="1 2">
    <name type="scientific">Vigna unguiculata</name>
    <name type="common">Cowpea</name>
    <dbReference type="NCBI Taxonomy" id="3917"/>
    <lineage>
        <taxon>Eukaryota</taxon>
        <taxon>Viridiplantae</taxon>
        <taxon>Streptophyta</taxon>
        <taxon>Embryophyta</taxon>
        <taxon>Tracheophyta</taxon>
        <taxon>Spermatophyta</taxon>
        <taxon>Magnoliopsida</taxon>
        <taxon>eudicotyledons</taxon>
        <taxon>Gunneridae</taxon>
        <taxon>Pentapetalae</taxon>
        <taxon>rosids</taxon>
        <taxon>fabids</taxon>
        <taxon>Fabales</taxon>
        <taxon>Fabaceae</taxon>
        <taxon>Papilionoideae</taxon>
        <taxon>50 kb inversion clade</taxon>
        <taxon>NPAAA clade</taxon>
        <taxon>indigoferoid/millettioid clade</taxon>
        <taxon>Phaseoleae</taxon>
        <taxon>Vigna</taxon>
    </lineage>
</organism>
<sequence>MAANLSESMGENNVRTQAFPETTVLWTFTTINIHGQNFAYVDRHFSAAFENELQDQWTLVDTFGNTFVVTYNMDTLNPKLTNGWKDLENIYTDQLVDSYVQLRYVGGNRFQITCFVGLCEPQNKESFLLGAATHPGTALYAVKLTKSQAQASHLVVSIP</sequence>
<dbReference type="EMBL" id="CP039350">
    <property type="protein sequence ID" value="QCD95936.1"/>
    <property type="molecule type" value="Genomic_DNA"/>
</dbReference>
<protein>
    <submittedName>
        <fullName evidence="1">Uncharacterized protein</fullName>
    </submittedName>
</protein>
<evidence type="ECO:0000313" key="2">
    <source>
        <dbReference type="Proteomes" id="UP000501690"/>
    </source>
</evidence>
<gene>
    <name evidence="1" type="ORF">DEO72_LG6g634</name>
</gene>
<name>A0A4D6M707_VIGUN</name>